<evidence type="ECO:0000256" key="3">
    <source>
        <dbReference type="ARBA" id="ARBA00023082"/>
    </source>
</evidence>
<sequence length="613" mass="66945">MAVSDPAADLDLLSAFVRDRDEAAFRALASRYLGLVFHAALRRTGNRPLSEEITQNVLCALAAKAVSLAKHPDRLPAWLHRATLYESTKAMRSEASRRRREQRAHAQADIHSTPAPDSESQWIDALPHLDLALDRLGDSDRSLLLLHFYESRSFPSIAALLGKSTSAVQKQSQRALEKLARILRGRGVTLSITVIIAGLSSEFAKAAPLTVLHTTTAAAMKGAAGITGKLPWLMTTPSKALIPAALLIAAVPLILQENAISKLTAQIQSTTPPHASTIPATRSTSANTPRSVLSTSTRLVTLLKEQEDVDHAGEPLESAFIAKLAALDRSQWTDLVKQAAESRAVFNNKAHLLKSLLDAMTLTDPKYALTTVFDAFTRQGGDYDGWMLRLELPRSFSKWADTDPAGALAWMQDQQASGKLRHTSDPGAPEDLIAQGEESLLWEMLTHQSPESDQFIRSMEPEHLRNRLEQAAYVHSDLPGENHTADLSWAKKFVQAVRDYLPASEQAAGLADLTSVVEMQCINLDRDFQLSELTPVLRAAGLTPQELETLARSQALAHMTHAGSGKHSPDPATARQQTEAWLHEIIPGKAGQIMREILSETGKTKQQQEAPAK</sequence>
<proteinExistence type="inferred from homology"/>
<dbReference type="SUPFAM" id="SSF88946">
    <property type="entry name" value="Sigma2 domain of RNA polymerase sigma factors"/>
    <property type="match status" value="1"/>
</dbReference>
<dbReference type="PANTHER" id="PTHR43133">
    <property type="entry name" value="RNA POLYMERASE ECF-TYPE SIGMA FACTO"/>
    <property type="match status" value="1"/>
</dbReference>
<comment type="similarity">
    <text evidence="1">Belongs to the sigma-70 factor family. ECF subfamily.</text>
</comment>
<evidence type="ECO:0000256" key="5">
    <source>
        <dbReference type="SAM" id="MobiDB-lite"/>
    </source>
</evidence>
<feature type="region of interest" description="Disordered" evidence="5">
    <location>
        <begin position="90"/>
        <end position="119"/>
    </location>
</feature>
<evidence type="ECO:0000259" key="6">
    <source>
        <dbReference type="Pfam" id="PF08281"/>
    </source>
</evidence>
<keyword evidence="8" id="KW-1185">Reference proteome</keyword>
<dbReference type="Gene3D" id="1.10.10.10">
    <property type="entry name" value="Winged helix-like DNA-binding domain superfamily/Winged helix DNA-binding domain"/>
    <property type="match status" value="1"/>
</dbReference>
<dbReference type="Gene3D" id="1.10.1740.10">
    <property type="match status" value="1"/>
</dbReference>
<dbReference type="Proteomes" id="UP001371305">
    <property type="component" value="Unassembled WGS sequence"/>
</dbReference>
<feature type="domain" description="RNA polymerase sigma factor 70 region 4 type 2" evidence="6">
    <location>
        <begin position="129"/>
        <end position="179"/>
    </location>
</feature>
<comment type="caution">
    <text evidence="7">The sequence shown here is derived from an EMBL/GenBank/DDBJ whole genome shotgun (WGS) entry which is preliminary data.</text>
</comment>
<dbReference type="InterPro" id="IPR013249">
    <property type="entry name" value="RNA_pol_sigma70_r4_t2"/>
</dbReference>
<keyword evidence="3" id="KW-0731">Sigma factor</keyword>
<dbReference type="SUPFAM" id="SSF88659">
    <property type="entry name" value="Sigma3 and sigma4 domains of RNA polymerase sigma factors"/>
    <property type="match status" value="1"/>
</dbReference>
<dbReference type="InterPro" id="IPR013324">
    <property type="entry name" value="RNA_pol_sigma_r3/r4-like"/>
</dbReference>
<keyword evidence="4" id="KW-0804">Transcription</keyword>
<dbReference type="Pfam" id="PF08281">
    <property type="entry name" value="Sigma70_r4_2"/>
    <property type="match status" value="1"/>
</dbReference>
<dbReference type="EMBL" id="JBBUKT010000005">
    <property type="protein sequence ID" value="MEK7951583.1"/>
    <property type="molecule type" value="Genomic_DNA"/>
</dbReference>
<dbReference type="InterPro" id="IPR039425">
    <property type="entry name" value="RNA_pol_sigma-70-like"/>
</dbReference>
<evidence type="ECO:0000256" key="1">
    <source>
        <dbReference type="ARBA" id="ARBA00010641"/>
    </source>
</evidence>
<dbReference type="NCBIfam" id="TIGR02937">
    <property type="entry name" value="sigma70-ECF"/>
    <property type="match status" value="1"/>
</dbReference>
<evidence type="ECO:0000313" key="7">
    <source>
        <dbReference type="EMBL" id="MEK7951583.1"/>
    </source>
</evidence>
<dbReference type="PANTHER" id="PTHR43133:SF51">
    <property type="entry name" value="RNA POLYMERASE SIGMA FACTOR"/>
    <property type="match status" value="1"/>
</dbReference>
<evidence type="ECO:0000256" key="2">
    <source>
        <dbReference type="ARBA" id="ARBA00023015"/>
    </source>
</evidence>
<name>A0ABU9AV21_9BACT</name>
<protein>
    <submittedName>
        <fullName evidence="7">Sigma-70 family RNA polymerase sigma factor</fullName>
    </submittedName>
</protein>
<evidence type="ECO:0000256" key="4">
    <source>
        <dbReference type="ARBA" id="ARBA00023163"/>
    </source>
</evidence>
<organism evidence="7 8">
    <name type="scientific">Luteolibacter soli</name>
    <dbReference type="NCBI Taxonomy" id="3135280"/>
    <lineage>
        <taxon>Bacteria</taxon>
        <taxon>Pseudomonadati</taxon>
        <taxon>Verrucomicrobiota</taxon>
        <taxon>Verrucomicrobiia</taxon>
        <taxon>Verrucomicrobiales</taxon>
        <taxon>Verrucomicrobiaceae</taxon>
        <taxon>Luteolibacter</taxon>
    </lineage>
</organism>
<evidence type="ECO:0000313" key="8">
    <source>
        <dbReference type="Proteomes" id="UP001371305"/>
    </source>
</evidence>
<dbReference type="InterPro" id="IPR036388">
    <property type="entry name" value="WH-like_DNA-bd_sf"/>
</dbReference>
<dbReference type="InterPro" id="IPR013325">
    <property type="entry name" value="RNA_pol_sigma_r2"/>
</dbReference>
<dbReference type="RefSeq" id="WP_341405207.1">
    <property type="nucleotide sequence ID" value="NZ_JBBUKT010000005.1"/>
</dbReference>
<keyword evidence="2" id="KW-0805">Transcription regulation</keyword>
<dbReference type="InterPro" id="IPR014284">
    <property type="entry name" value="RNA_pol_sigma-70_dom"/>
</dbReference>
<reference evidence="7 8" key="1">
    <citation type="submission" date="2024-04" db="EMBL/GenBank/DDBJ databases">
        <title>Luteolibacter sp. isolated from soil.</title>
        <authorList>
            <person name="An J."/>
        </authorList>
    </citation>
    <scope>NUCLEOTIDE SEQUENCE [LARGE SCALE GENOMIC DNA]</scope>
    <source>
        <strain evidence="7 8">Y139</strain>
    </source>
</reference>
<accession>A0ABU9AV21</accession>
<gene>
    <name evidence="7" type="ORF">WKV53_13790</name>
</gene>